<proteinExistence type="predicted"/>
<sequence length="225" mass="26750">MSQVDSIIKTYDEHHNIPHILIYGDSNIGKRKILNKILNHIYSYELKKQYCMFIQCATCKGIKMIRDDIKEFAKQYANPVCFKSIILYDADNLTIDAQYSLRRCIEIYSKNTRFFIVTSNKDKLLNPICSRFIHMYIPSVNKKRAIPNITIDIEKKNIDELMVLSEELYNNGVYGDMVLKQMKKMNKLDYIQIKFHYETICKELRNETLIIFYLLCFWNKLIVIN</sequence>
<keyword evidence="2" id="KW-0547">Nucleotide-binding</keyword>
<dbReference type="InterPro" id="IPR027417">
    <property type="entry name" value="P-loop_NTPase"/>
</dbReference>
<evidence type="ECO:0000256" key="3">
    <source>
        <dbReference type="ARBA" id="ARBA00022840"/>
    </source>
</evidence>
<dbReference type="GO" id="GO:0006281">
    <property type="term" value="P:DNA repair"/>
    <property type="evidence" value="ECO:0007669"/>
    <property type="project" value="TreeGrafter"/>
</dbReference>
<keyword evidence="1" id="KW-0235">DNA replication</keyword>
<dbReference type="SUPFAM" id="SSF52540">
    <property type="entry name" value="P-loop containing nucleoside triphosphate hydrolases"/>
    <property type="match status" value="1"/>
</dbReference>
<dbReference type="InterPro" id="IPR050238">
    <property type="entry name" value="DNA_Rep/Repair_Clamp_Loader"/>
</dbReference>
<accession>A0A6C0JLZ7</accession>
<evidence type="ECO:0000256" key="2">
    <source>
        <dbReference type="ARBA" id="ARBA00022741"/>
    </source>
</evidence>
<keyword evidence="3" id="KW-0067">ATP-binding</keyword>
<name>A0A6C0JLZ7_9ZZZZ</name>
<organism evidence="4">
    <name type="scientific">viral metagenome</name>
    <dbReference type="NCBI Taxonomy" id="1070528"/>
    <lineage>
        <taxon>unclassified sequences</taxon>
        <taxon>metagenomes</taxon>
        <taxon>organismal metagenomes</taxon>
    </lineage>
</organism>
<evidence type="ECO:0000313" key="4">
    <source>
        <dbReference type="EMBL" id="QHU05796.1"/>
    </source>
</evidence>
<dbReference type="EMBL" id="MN740419">
    <property type="protein sequence ID" value="QHU05796.1"/>
    <property type="molecule type" value="Genomic_DNA"/>
</dbReference>
<reference evidence="4" key="1">
    <citation type="journal article" date="2020" name="Nature">
        <title>Giant virus diversity and host interactions through global metagenomics.</title>
        <authorList>
            <person name="Schulz F."/>
            <person name="Roux S."/>
            <person name="Paez-Espino D."/>
            <person name="Jungbluth S."/>
            <person name="Walsh D.A."/>
            <person name="Denef V.J."/>
            <person name="McMahon K.D."/>
            <person name="Konstantinidis K.T."/>
            <person name="Eloe-Fadrosh E.A."/>
            <person name="Kyrpides N.C."/>
            <person name="Woyke T."/>
        </authorList>
    </citation>
    <scope>NUCLEOTIDE SEQUENCE</scope>
    <source>
        <strain evidence="4">GVMAG-M-3300027736-24</strain>
    </source>
</reference>
<dbReference type="PANTHER" id="PTHR11669:SF20">
    <property type="entry name" value="REPLICATION FACTOR C SUBUNIT 4"/>
    <property type="match status" value="1"/>
</dbReference>
<dbReference type="GO" id="GO:0006261">
    <property type="term" value="P:DNA-templated DNA replication"/>
    <property type="evidence" value="ECO:0007669"/>
    <property type="project" value="TreeGrafter"/>
</dbReference>
<dbReference type="GO" id="GO:0005524">
    <property type="term" value="F:ATP binding"/>
    <property type="evidence" value="ECO:0007669"/>
    <property type="project" value="UniProtKB-KW"/>
</dbReference>
<dbReference type="PANTHER" id="PTHR11669">
    <property type="entry name" value="REPLICATION FACTOR C / DNA POLYMERASE III GAMMA-TAU SUBUNIT"/>
    <property type="match status" value="1"/>
</dbReference>
<evidence type="ECO:0000256" key="1">
    <source>
        <dbReference type="ARBA" id="ARBA00022705"/>
    </source>
</evidence>
<dbReference type="GO" id="GO:0005663">
    <property type="term" value="C:DNA replication factor C complex"/>
    <property type="evidence" value="ECO:0007669"/>
    <property type="project" value="TreeGrafter"/>
</dbReference>
<dbReference type="Gene3D" id="3.40.50.300">
    <property type="entry name" value="P-loop containing nucleotide triphosphate hydrolases"/>
    <property type="match status" value="1"/>
</dbReference>
<protein>
    <recommendedName>
        <fullName evidence="5">Replication factor C small subunit</fullName>
    </recommendedName>
</protein>
<dbReference type="AlphaFoldDB" id="A0A6C0JLZ7"/>
<dbReference type="GO" id="GO:0003689">
    <property type="term" value="F:DNA clamp loader activity"/>
    <property type="evidence" value="ECO:0007669"/>
    <property type="project" value="TreeGrafter"/>
</dbReference>
<evidence type="ECO:0008006" key="5">
    <source>
        <dbReference type="Google" id="ProtNLM"/>
    </source>
</evidence>